<evidence type="ECO:0000313" key="1">
    <source>
        <dbReference type="EMBL" id="KRX88381.1"/>
    </source>
</evidence>
<proteinExistence type="predicted"/>
<sequence length="59" mass="6922">MTMKYSKKSLFLLQSRLQVDVAAERIQCYSADPNDTYLRCCCQEAIFVQTEIYYRLCGI</sequence>
<comment type="caution">
    <text evidence="1">The sequence shown here is derived from an EMBL/GenBank/DDBJ whole genome shotgun (WGS) entry which is preliminary data.</text>
</comment>
<dbReference type="Proteomes" id="UP000054815">
    <property type="component" value="Unassembled WGS sequence"/>
</dbReference>
<protein>
    <submittedName>
        <fullName evidence="1">Uncharacterized protein</fullName>
    </submittedName>
</protein>
<dbReference type="EMBL" id="JYDU01000238">
    <property type="protein sequence ID" value="KRX88381.1"/>
    <property type="molecule type" value="Genomic_DNA"/>
</dbReference>
<dbReference type="AlphaFoldDB" id="A0A0V0XK64"/>
<reference evidence="1 2" key="1">
    <citation type="submission" date="2015-01" db="EMBL/GenBank/DDBJ databases">
        <title>Evolution of Trichinella species and genotypes.</title>
        <authorList>
            <person name="Korhonen P.K."/>
            <person name="Edoardo P."/>
            <person name="Giuseppe L.R."/>
            <person name="Gasser R.B."/>
        </authorList>
    </citation>
    <scope>NUCLEOTIDE SEQUENCE [LARGE SCALE GENOMIC DNA]</scope>
    <source>
        <strain evidence="1">ISS141</strain>
    </source>
</reference>
<accession>A0A0V0XK64</accession>
<evidence type="ECO:0000313" key="2">
    <source>
        <dbReference type="Proteomes" id="UP000054815"/>
    </source>
</evidence>
<name>A0A0V0XK64_TRIPS</name>
<gene>
    <name evidence="1" type="ORF">T4E_9143</name>
</gene>
<organism evidence="1 2">
    <name type="scientific">Trichinella pseudospiralis</name>
    <name type="common">Parasitic roundworm</name>
    <dbReference type="NCBI Taxonomy" id="6337"/>
    <lineage>
        <taxon>Eukaryota</taxon>
        <taxon>Metazoa</taxon>
        <taxon>Ecdysozoa</taxon>
        <taxon>Nematoda</taxon>
        <taxon>Enoplea</taxon>
        <taxon>Dorylaimia</taxon>
        <taxon>Trichinellida</taxon>
        <taxon>Trichinellidae</taxon>
        <taxon>Trichinella</taxon>
    </lineage>
</organism>